<dbReference type="Proteomes" id="UP000054630">
    <property type="component" value="Unassembled WGS sequence"/>
</dbReference>
<accession>A0A0V0RFQ9</accession>
<proteinExistence type="predicted"/>
<organism evidence="1 2">
    <name type="scientific">Trichinella nelsoni</name>
    <dbReference type="NCBI Taxonomy" id="6336"/>
    <lineage>
        <taxon>Eukaryota</taxon>
        <taxon>Metazoa</taxon>
        <taxon>Ecdysozoa</taxon>
        <taxon>Nematoda</taxon>
        <taxon>Enoplea</taxon>
        <taxon>Dorylaimia</taxon>
        <taxon>Trichinellida</taxon>
        <taxon>Trichinellidae</taxon>
        <taxon>Trichinella</taxon>
    </lineage>
</organism>
<gene>
    <name evidence="1" type="ORF">T07_12922</name>
</gene>
<evidence type="ECO:0000313" key="2">
    <source>
        <dbReference type="Proteomes" id="UP000054630"/>
    </source>
</evidence>
<evidence type="ECO:0000313" key="1">
    <source>
        <dbReference type="EMBL" id="KRX13347.1"/>
    </source>
</evidence>
<comment type="caution">
    <text evidence="1">The sequence shown here is derived from an EMBL/GenBank/DDBJ whole genome shotgun (WGS) entry which is preliminary data.</text>
</comment>
<dbReference type="AlphaFoldDB" id="A0A0V0RFQ9"/>
<sequence length="126" mass="14415">MKDKQLLPGRENLKGPIPAPAVTLGQQPHPGAAAHCPVADRREYLRARRLYIMCCAWFTLENAQQCLRWRAVSTRQAAVDGRMRGVYWAPFRMLMCERMTSVASRFVDSVPWKPLDLQIGTEMTRL</sequence>
<reference evidence="1 2" key="1">
    <citation type="submission" date="2015-01" db="EMBL/GenBank/DDBJ databases">
        <title>Evolution of Trichinella species and genotypes.</title>
        <authorList>
            <person name="Korhonen P.K."/>
            <person name="Edoardo P."/>
            <person name="Giuseppe L.R."/>
            <person name="Gasser R.B."/>
        </authorList>
    </citation>
    <scope>NUCLEOTIDE SEQUENCE [LARGE SCALE GENOMIC DNA]</scope>
    <source>
        <strain evidence="1">ISS37</strain>
    </source>
</reference>
<protein>
    <submittedName>
        <fullName evidence="1">Uncharacterized protein</fullName>
    </submittedName>
</protein>
<dbReference type="EMBL" id="JYDL01000207">
    <property type="protein sequence ID" value="KRX13347.1"/>
    <property type="molecule type" value="Genomic_DNA"/>
</dbReference>
<keyword evidence="2" id="KW-1185">Reference proteome</keyword>
<name>A0A0V0RFQ9_9BILA</name>
<dbReference type="OrthoDB" id="5937620at2759"/>